<reference evidence="2" key="1">
    <citation type="submission" date="2017-09" db="EMBL/GenBank/DDBJ databases">
        <title>Depth-based differentiation of microbial function through sediment-hosted aquifers and enrichment of novel symbionts in the deep terrestrial subsurface.</title>
        <authorList>
            <person name="Probst A.J."/>
            <person name="Ladd B."/>
            <person name="Jarett J.K."/>
            <person name="Geller-Mcgrath D.E."/>
            <person name="Sieber C.M.K."/>
            <person name="Emerson J.B."/>
            <person name="Anantharaman K."/>
            <person name="Thomas B.C."/>
            <person name="Malmstrom R."/>
            <person name="Stieglmeier M."/>
            <person name="Klingl A."/>
            <person name="Woyke T."/>
            <person name="Ryan C.M."/>
            <person name="Banfield J.F."/>
        </authorList>
    </citation>
    <scope>NUCLEOTIDE SEQUENCE [LARGE SCALE GENOMIC DNA]</scope>
</reference>
<evidence type="ECO:0000313" key="1">
    <source>
        <dbReference type="EMBL" id="PJA90406.1"/>
    </source>
</evidence>
<name>A0A2M7Z7R9_9BACT</name>
<accession>A0A2M7Z7R9</accession>
<dbReference type="Proteomes" id="UP000230843">
    <property type="component" value="Unassembled WGS sequence"/>
</dbReference>
<dbReference type="EMBL" id="PFVJ01000009">
    <property type="protein sequence ID" value="PJA90406.1"/>
    <property type="molecule type" value="Genomic_DNA"/>
</dbReference>
<gene>
    <name evidence="1" type="ORF">CO137_00345</name>
</gene>
<dbReference type="AlphaFoldDB" id="A0A2M7Z7R9"/>
<proteinExistence type="predicted"/>
<evidence type="ECO:0000313" key="2">
    <source>
        <dbReference type="Proteomes" id="UP000230843"/>
    </source>
</evidence>
<organism evidence="1 2">
    <name type="scientific">Candidatus Magasanikbacteria bacterium CG_4_9_14_3_um_filter_32_9</name>
    <dbReference type="NCBI Taxonomy" id="1974644"/>
    <lineage>
        <taxon>Bacteria</taxon>
        <taxon>Candidatus Magasanikiibacteriota</taxon>
    </lineage>
</organism>
<protein>
    <submittedName>
        <fullName evidence="1">Uncharacterized protein</fullName>
    </submittedName>
</protein>
<sequence>MNRVKDFFLIFLTLTVCLLTALSVGLFISKPKEEITKYIVDVQSDCIDEFLILESEKTNISRKDTFACCGHCSLEYRVLYNGKECIALYFDEEAKEYKWFEKIECPFEDL</sequence>
<comment type="caution">
    <text evidence="1">The sequence shown here is derived from an EMBL/GenBank/DDBJ whole genome shotgun (WGS) entry which is preliminary data.</text>
</comment>